<dbReference type="AlphaFoldDB" id="A0A0E3WE42"/>
<dbReference type="Proteomes" id="UP000199251">
    <property type="component" value="Unassembled WGS sequence"/>
</dbReference>
<feature type="binding site" evidence="4">
    <location>
        <position position="86"/>
    </location>
    <ligand>
        <name>Zn(2+)</name>
        <dbReference type="ChEBI" id="CHEBI:29105"/>
    </ligand>
</feature>
<dbReference type="Gene3D" id="3.30.2320.80">
    <property type="match status" value="1"/>
</dbReference>
<dbReference type="RefSeq" id="WP_090608138.1">
    <property type="nucleotide sequence ID" value="NZ_CTEE01000001.1"/>
</dbReference>
<dbReference type="Pfam" id="PF01155">
    <property type="entry name" value="HypA"/>
    <property type="match status" value="1"/>
</dbReference>
<evidence type="ECO:0000256" key="1">
    <source>
        <dbReference type="ARBA" id="ARBA00022596"/>
    </source>
</evidence>
<evidence type="ECO:0000313" key="5">
    <source>
        <dbReference type="EMBL" id="CQD22990.1"/>
    </source>
</evidence>
<dbReference type="PANTHER" id="PTHR34535:SF3">
    <property type="entry name" value="HYDROGENASE MATURATION FACTOR HYPA"/>
    <property type="match status" value="1"/>
</dbReference>
<proteinExistence type="inferred from homology"/>
<feature type="binding site" evidence="4">
    <location>
        <position position="2"/>
    </location>
    <ligand>
        <name>Ni(2+)</name>
        <dbReference type="ChEBI" id="CHEBI:49786"/>
    </ligand>
</feature>
<name>A0A0E3WE42_MYCLN</name>
<dbReference type="InterPro" id="IPR000688">
    <property type="entry name" value="HypA/HybF"/>
</dbReference>
<protein>
    <recommendedName>
        <fullName evidence="4">Hydrogenase maturation factor HypA</fullName>
    </recommendedName>
</protein>
<evidence type="ECO:0000256" key="2">
    <source>
        <dbReference type="ARBA" id="ARBA00022723"/>
    </source>
</evidence>
<feature type="binding site" evidence="4">
    <location>
        <position position="89"/>
    </location>
    <ligand>
        <name>Zn(2+)</name>
        <dbReference type="ChEBI" id="CHEBI:29105"/>
    </ligand>
</feature>
<evidence type="ECO:0000313" key="6">
    <source>
        <dbReference type="Proteomes" id="UP000199251"/>
    </source>
</evidence>
<dbReference type="HAMAP" id="MF_00213">
    <property type="entry name" value="HypA_HybF"/>
    <property type="match status" value="1"/>
</dbReference>
<dbReference type="EMBL" id="CTEE01000001">
    <property type="protein sequence ID" value="CQD22990.1"/>
    <property type="molecule type" value="Genomic_DNA"/>
</dbReference>
<keyword evidence="3 4" id="KW-0862">Zinc</keyword>
<dbReference type="GO" id="GO:0016151">
    <property type="term" value="F:nickel cation binding"/>
    <property type="evidence" value="ECO:0007669"/>
    <property type="project" value="UniProtKB-UniRule"/>
</dbReference>
<sequence>MHELSICSSMVDIVRKHAAGREVRAVHVRVGAMRQIVPDTLVYCWSMVTETSDLHGVELCVERIPAKIRCTECGHEQVLDALTMACASCAGHAVDLVEGDEFLITSLELAEV</sequence>
<accession>A0A0E3WE42</accession>
<dbReference type="PIRSF" id="PIRSF004761">
    <property type="entry name" value="Hydrgn_mat_HypA"/>
    <property type="match status" value="1"/>
</dbReference>
<dbReference type="GO" id="GO:0051604">
    <property type="term" value="P:protein maturation"/>
    <property type="evidence" value="ECO:0007669"/>
    <property type="project" value="InterPro"/>
</dbReference>
<evidence type="ECO:0000256" key="4">
    <source>
        <dbReference type="HAMAP-Rule" id="MF_00213"/>
    </source>
</evidence>
<evidence type="ECO:0000256" key="3">
    <source>
        <dbReference type="ARBA" id="ARBA00022833"/>
    </source>
</evidence>
<feature type="binding site" evidence="4">
    <location>
        <position position="70"/>
    </location>
    <ligand>
        <name>Zn(2+)</name>
        <dbReference type="ChEBI" id="CHEBI:29105"/>
    </ligand>
</feature>
<dbReference type="GO" id="GO:0008270">
    <property type="term" value="F:zinc ion binding"/>
    <property type="evidence" value="ECO:0007669"/>
    <property type="project" value="UniProtKB-UniRule"/>
</dbReference>
<gene>
    <name evidence="4" type="primary">hypA</name>
    <name evidence="5" type="ORF">BN1232_05818</name>
</gene>
<keyword evidence="2 4" id="KW-0479">Metal-binding</keyword>
<comment type="function">
    <text evidence="4">Involved in the maturation of [NiFe] hydrogenases. Required for nickel insertion into the metal center of the hydrogenase.</text>
</comment>
<reference evidence="5 6" key="1">
    <citation type="submission" date="2015-03" db="EMBL/GenBank/DDBJ databases">
        <authorList>
            <person name="Urmite Genomes"/>
        </authorList>
    </citation>
    <scope>NUCLEOTIDE SEQUENCE [LARGE SCALE GENOMIC DNA]</scope>
    <source>
        <strain evidence="5 6">CSUR P1491</strain>
    </source>
</reference>
<dbReference type="PANTHER" id="PTHR34535">
    <property type="entry name" value="HYDROGENASE MATURATION FACTOR HYPA"/>
    <property type="match status" value="1"/>
</dbReference>
<dbReference type="OrthoDB" id="288014at2"/>
<feature type="binding site" evidence="4">
    <location>
        <position position="73"/>
    </location>
    <ligand>
        <name>Zn(2+)</name>
        <dbReference type="ChEBI" id="CHEBI:29105"/>
    </ligand>
</feature>
<keyword evidence="1 4" id="KW-0533">Nickel</keyword>
<dbReference type="STRING" id="141349.BN1232_05818"/>
<comment type="similarity">
    <text evidence="4">Belongs to the HypA/HybF family.</text>
</comment>
<organism evidence="5 6">
    <name type="scientific">Mycobacterium lentiflavum</name>
    <dbReference type="NCBI Taxonomy" id="141349"/>
    <lineage>
        <taxon>Bacteria</taxon>
        <taxon>Bacillati</taxon>
        <taxon>Actinomycetota</taxon>
        <taxon>Actinomycetes</taxon>
        <taxon>Mycobacteriales</taxon>
        <taxon>Mycobacteriaceae</taxon>
        <taxon>Mycobacterium</taxon>
        <taxon>Mycobacterium simiae complex</taxon>
    </lineage>
</organism>